<evidence type="ECO:0000256" key="6">
    <source>
        <dbReference type="ARBA" id="ARBA00023204"/>
    </source>
</evidence>
<dbReference type="GO" id="GO:1990166">
    <property type="term" value="P:protein localization to site of double-strand break"/>
    <property type="evidence" value="ECO:0007669"/>
    <property type="project" value="TreeGrafter"/>
</dbReference>
<evidence type="ECO:0000256" key="5">
    <source>
        <dbReference type="ARBA" id="ARBA00022763"/>
    </source>
</evidence>
<evidence type="ECO:0000256" key="3">
    <source>
        <dbReference type="ARBA" id="ARBA00022490"/>
    </source>
</evidence>
<dbReference type="InterPro" id="IPR057595">
    <property type="entry name" value="TopB1_SLF1_BRCT"/>
</dbReference>
<keyword evidence="6" id="KW-0234">DNA repair</keyword>
<evidence type="ECO:0000259" key="10">
    <source>
        <dbReference type="Pfam" id="PF23294"/>
    </source>
</evidence>
<dbReference type="EMBL" id="VULE01003080">
    <property type="protein sequence ID" value="KAF1514016.1"/>
    <property type="molecule type" value="Genomic_DNA"/>
</dbReference>
<protein>
    <submittedName>
        <fullName evidence="11">SMC5-SMC6 complex localization factor protein 1</fullName>
    </submittedName>
</protein>
<dbReference type="GO" id="GO:0035861">
    <property type="term" value="C:site of double-strand break"/>
    <property type="evidence" value="ECO:0007669"/>
    <property type="project" value="TreeGrafter"/>
</dbReference>
<feature type="non-terminal residue" evidence="11">
    <location>
        <position position="1"/>
    </location>
</feature>
<dbReference type="SUPFAM" id="SSF52113">
    <property type="entry name" value="BRCT domain"/>
    <property type="match status" value="1"/>
</dbReference>
<evidence type="ECO:0000259" key="9">
    <source>
        <dbReference type="Pfam" id="PF16770"/>
    </source>
</evidence>
<dbReference type="Proteomes" id="UP000725257">
    <property type="component" value="Unassembled WGS sequence"/>
</dbReference>
<dbReference type="Pfam" id="PF16770">
    <property type="entry name" value="RTT107_BRCT_5"/>
    <property type="match status" value="1"/>
</dbReference>
<dbReference type="PANTHER" id="PTHR46677:SF1">
    <property type="entry name" value="SMC5-SMC6 COMPLEX LOCALIZATION FACTOR PROTEIN 1"/>
    <property type="match status" value="1"/>
</dbReference>
<evidence type="ECO:0000313" key="12">
    <source>
        <dbReference type="Proteomes" id="UP000725257"/>
    </source>
</evidence>
<dbReference type="AlphaFoldDB" id="A0A8J4J5L6"/>
<dbReference type="InterPro" id="IPR042479">
    <property type="entry name" value="Slf1"/>
</dbReference>
<dbReference type="Gene3D" id="3.40.50.10190">
    <property type="entry name" value="BRCT domain"/>
    <property type="match status" value="2"/>
</dbReference>
<reference evidence="11 12" key="1">
    <citation type="journal article" date="2019" name="Gigascience">
        <title>High-coverage genomes to elucidate the evolution of penguins.</title>
        <authorList>
            <person name="Pan H."/>
            <person name="Cole T.L."/>
            <person name="Bi X."/>
            <person name="Fang M."/>
            <person name="Zhou C."/>
            <person name="Yang Z."/>
            <person name="Ksepka D.T."/>
            <person name="Hart T."/>
            <person name="Bouzat J.L."/>
            <person name="Argilla L.S."/>
            <person name="Bertelsen M.F."/>
            <person name="Boersma P.D."/>
            <person name="Bost C.A."/>
            <person name="Cherel Y."/>
            <person name="Dann P."/>
            <person name="Fiddaman S.R."/>
            <person name="Howard P."/>
            <person name="Labuschagne K."/>
            <person name="Mattern T."/>
            <person name="Miller G."/>
            <person name="Parker P."/>
            <person name="Phillips R.A."/>
            <person name="Quillfeldt P."/>
            <person name="Ryan P.G."/>
            <person name="Taylor H."/>
            <person name="Thompson D.R."/>
            <person name="Young M.J."/>
            <person name="Ellegaard M.R."/>
            <person name="Gilbert M.T.P."/>
            <person name="Sinding M.S."/>
            <person name="Pacheco G."/>
            <person name="Shepherd L.D."/>
            <person name="Tennyson A.J.D."/>
            <person name="Grosser S."/>
            <person name="Kay E."/>
            <person name="Nupen L.J."/>
            <person name="Ellenberg U."/>
            <person name="Houston D.M."/>
            <person name="Reeve A.H."/>
            <person name="Johnson K."/>
            <person name="Masello J.F."/>
            <person name="Stracke T."/>
            <person name="McKinlay B."/>
            <person name="Borboroglu P.G."/>
            <person name="Zhang D.X."/>
            <person name="Zhang G."/>
        </authorList>
    </citation>
    <scope>NUCLEOTIDE SEQUENCE [LARGE SCALE GENOMIC DNA]</scope>
    <source>
        <strain evidence="11">Ant 5</strain>
    </source>
</reference>
<evidence type="ECO:0000256" key="2">
    <source>
        <dbReference type="ARBA" id="ARBA00004300"/>
    </source>
</evidence>
<comment type="subcellular location">
    <subcellularLocation>
        <location evidence="2">Cytoplasm</location>
        <location evidence="2">Cytoskeleton</location>
        <location evidence="2">Microtubule organizing center</location>
        <location evidence="2">Centrosome</location>
    </subcellularLocation>
    <subcellularLocation>
        <location evidence="1">Nucleus</location>
    </subcellularLocation>
</comment>
<organism evidence="11 12">
    <name type="scientific">Eudyptes sclateri</name>
    <name type="common">Erect-crested penguin</name>
    <dbReference type="NCBI Taxonomy" id="92688"/>
    <lineage>
        <taxon>Eukaryota</taxon>
        <taxon>Metazoa</taxon>
        <taxon>Chordata</taxon>
        <taxon>Craniata</taxon>
        <taxon>Vertebrata</taxon>
        <taxon>Euteleostomi</taxon>
        <taxon>Archelosauria</taxon>
        <taxon>Archosauria</taxon>
        <taxon>Dinosauria</taxon>
        <taxon>Saurischia</taxon>
        <taxon>Theropoda</taxon>
        <taxon>Coelurosauria</taxon>
        <taxon>Aves</taxon>
        <taxon>Neognathae</taxon>
        <taxon>Neoaves</taxon>
        <taxon>Aequornithes</taxon>
        <taxon>Sphenisciformes</taxon>
        <taxon>Spheniscidae</taxon>
        <taxon>Eudyptes</taxon>
    </lineage>
</organism>
<sequence length="212" mass="24644">MASGSQKRIIQLTGFKKQEKKALLKWLFKLDCVFLDNKKYRNCTHLIAKKLCKSEKFLAACAAGKWILTKEYIINSAESGRWLDETTYEWGYEKDTHYSPQMQSAPKRWREELTHSGAPGAFHRWKVVLPVKEGDKRMASIRRVLQAGKATICSSQNAERNITHIFINNKMFLMQNKKCLSEARYYPLQYLGDYLFEVSELKNISKISFSLS</sequence>
<gene>
    <name evidence="11" type="primary">Slf1</name>
    <name evidence="11" type="ORF">FQV14_0011493</name>
</gene>
<keyword evidence="4" id="KW-0677">Repeat</keyword>
<dbReference type="PANTHER" id="PTHR46677">
    <property type="entry name" value="SMC5-SMC6 COMPLEX LOCALIZATION FACTOR PROTEIN 1"/>
    <property type="match status" value="1"/>
</dbReference>
<keyword evidence="3" id="KW-0963">Cytoplasm</keyword>
<comment type="caution">
    <text evidence="11">The sequence shown here is derived from an EMBL/GenBank/DDBJ whole genome shotgun (WGS) entry which is preliminary data.</text>
</comment>
<keyword evidence="5" id="KW-0227">DNA damage</keyword>
<evidence type="ECO:0000256" key="1">
    <source>
        <dbReference type="ARBA" id="ARBA00004123"/>
    </source>
</evidence>
<dbReference type="FunFam" id="3.40.50.10190:FF:000018">
    <property type="entry name" value="DNA topoisomerase 2-binding protein 1"/>
    <property type="match status" value="1"/>
</dbReference>
<feature type="domain" description="BRCT" evidence="9">
    <location>
        <begin position="10"/>
        <end position="88"/>
    </location>
</feature>
<name>A0A8J4J5L6_EUDSL</name>
<dbReference type="InterPro" id="IPR001357">
    <property type="entry name" value="BRCT_dom"/>
</dbReference>
<accession>A0A8J4J5L6</accession>
<dbReference type="GO" id="GO:0005634">
    <property type="term" value="C:nucleus"/>
    <property type="evidence" value="ECO:0007669"/>
    <property type="project" value="UniProtKB-SubCell"/>
</dbReference>
<evidence type="ECO:0000313" key="11">
    <source>
        <dbReference type="EMBL" id="KAF1514016.1"/>
    </source>
</evidence>
<dbReference type="GO" id="GO:0005813">
    <property type="term" value="C:centrosome"/>
    <property type="evidence" value="ECO:0007669"/>
    <property type="project" value="UniProtKB-SubCell"/>
</dbReference>
<feature type="domain" description="TopBP1/SLF1 BRCT" evidence="10">
    <location>
        <begin position="119"/>
        <end position="200"/>
    </location>
</feature>
<evidence type="ECO:0000256" key="4">
    <source>
        <dbReference type="ARBA" id="ARBA00022737"/>
    </source>
</evidence>
<dbReference type="InterPro" id="IPR036420">
    <property type="entry name" value="BRCT_dom_sf"/>
</dbReference>
<dbReference type="Pfam" id="PF23294">
    <property type="entry name" value="BRCT_TopB1_SLF1"/>
    <property type="match status" value="1"/>
</dbReference>
<keyword evidence="7" id="KW-0206">Cytoskeleton</keyword>
<dbReference type="GO" id="GO:2000781">
    <property type="term" value="P:positive regulation of double-strand break repair"/>
    <property type="evidence" value="ECO:0007669"/>
    <property type="project" value="InterPro"/>
</dbReference>
<keyword evidence="8" id="KW-0539">Nucleus</keyword>
<feature type="non-terminal residue" evidence="11">
    <location>
        <position position="212"/>
    </location>
</feature>
<proteinExistence type="predicted"/>
<keyword evidence="12" id="KW-1185">Reference proteome</keyword>
<evidence type="ECO:0000256" key="7">
    <source>
        <dbReference type="ARBA" id="ARBA00023212"/>
    </source>
</evidence>
<evidence type="ECO:0000256" key="8">
    <source>
        <dbReference type="ARBA" id="ARBA00023242"/>
    </source>
</evidence>
<dbReference type="GO" id="GO:0006281">
    <property type="term" value="P:DNA repair"/>
    <property type="evidence" value="ECO:0007669"/>
    <property type="project" value="UniProtKB-KW"/>
</dbReference>